<evidence type="ECO:0000313" key="4">
    <source>
        <dbReference type="Proteomes" id="UP000613840"/>
    </source>
</evidence>
<dbReference type="RefSeq" id="WP_188893300.1">
    <property type="nucleotide sequence ID" value="NZ_BMMZ01000001.1"/>
</dbReference>
<dbReference type="GO" id="GO:0042597">
    <property type="term" value="C:periplasmic space"/>
    <property type="evidence" value="ECO:0007669"/>
    <property type="project" value="UniProtKB-ARBA"/>
</dbReference>
<organism evidence="3 4">
    <name type="scientific">Microlunatus endophyticus</name>
    <dbReference type="NCBI Taxonomy" id="1716077"/>
    <lineage>
        <taxon>Bacteria</taxon>
        <taxon>Bacillati</taxon>
        <taxon>Actinomycetota</taxon>
        <taxon>Actinomycetes</taxon>
        <taxon>Propionibacteriales</taxon>
        <taxon>Propionibacteriaceae</taxon>
        <taxon>Microlunatus</taxon>
    </lineage>
</organism>
<dbReference type="PANTHER" id="PTHR30290">
    <property type="entry name" value="PERIPLASMIC BINDING COMPONENT OF ABC TRANSPORTER"/>
    <property type="match status" value="1"/>
</dbReference>
<dbReference type="EMBL" id="BMMZ01000001">
    <property type="protein sequence ID" value="GGL47603.1"/>
    <property type="molecule type" value="Genomic_DNA"/>
</dbReference>
<accession>A0A917RZV3</accession>
<evidence type="ECO:0000256" key="1">
    <source>
        <dbReference type="SAM" id="SignalP"/>
    </source>
</evidence>
<proteinExistence type="predicted"/>
<dbReference type="InterPro" id="IPR039424">
    <property type="entry name" value="SBP_5"/>
</dbReference>
<feature type="domain" description="Solute-binding protein family 5" evidence="2">
    <location>
        <begin position="92"/>
        <end position="488"/>
    </location>
</feature>
<keyword evidence="4" id="KW-1185">Reference proteome</keyword>
<dbReference type="Proteomes" id="UP000613840">
    <property type="component" value="Unassembled WGS sequence"/>
</dbReference>
<dbReference type="GO" id="GO:1904680">
    <property type="term" value="F:peptide transmembrane transporter activity"/>
    <property type="evidence" value="ECO:0007669"/>
    <property type="project" value="TreeGrafter"/>
</dbReference>
<name>A0A917RZV3_9ACTN</name>
<reference evidence="3" key="2">
    <citation type="submission" date="2020-09" db="EMBL/GenBank/DDBJ databases">
        <authorList>
            <person name="Sun Q."/>
            <person name="Zhou Y."/>
        </authorList>
    </citation>
    <scope>NUCLEOTIDE SEQUENCE</scope>
    <source>
        <strain evidence="3">CGMCC 4.7306</strain>
    </source>
</reference>
<reference evidence="3" key="1">
    <citation type="journal article" date="2014" name="Int. J. Syst. Evol. Microbiol.">
        <title>Complete genome sequence of Corynebacterium casei LMG S-19264T (=DSM 44701T), isolated from a smear-ripened cheese.</title>
        <authorList>
            <consortium name="US DOE Joint Genome Institute (JGI-PGF)"/>
            <person name="Walter F."/>
            <person name="Albersmeier A."/>
            <person name="Kalinowski J."/>
            <person name="Ruckert C."/>
        </authorList>
    </citation>
    <scope>NUCLEOTIDE SEQUENCE</scope>
    <source>
        <strain evidence="3">CGMCC 4.7306</strain>
    </source>
</reference>
<feature type="signal peptide" evidence="1">
    <location>
        <begin position="1"/>
        <end position="23"/>
    </location>
</feature>
<dbReference type="CDD" id="cd08506">
    <property type="entry name" value="PBP2_clavulanate_OppA2"/>
    <property type="match status" value="1"/>
</dbReference>
<dbReference type="PROSITE" id="PS51257">
    <property type="entry name" value="PROKAR_LIPOPROTEIN"/>
    <property type="match status" value="1"/>
</dbReference>
<evidence type="ECO:0000259" key="2">
    <source>
        <dbReference type="Pfam" id="PF00496"/>
    </source>
</evidence>
<protein>
    <submittedName>
        <fullName evidence="3">ABC transporter substrate-binding protein</fullName>
    </submittedName>
</protein>
<dbReference type="PIRSF" id="PIRSF002741">
    <property type="entry name" value="MppA"/>
    <property type="match status" value="1"/>
</dbReference>
<dbReference type="SUPFAM" id="SSF53850">
    <property type="entry name" value="Periplasmic binding protein-like II"/>
    <property type="match status" value="1"/>
</dbReference>
<comment type="caution">
    <text evidence="3">The sequence shown here is derived from an EMBL/GenBank/DDBJ whole genome shotgun (WGS) entry which is preliminary data.</text>
</comment>
<dbReference type="InterPro" id="IPR030678">
    <property type="entry name" value="Peptide/Ni-bd"/>
</dbReference>
<dbReference type="Gene3D" id="3.40.190.10">
    <property type="entry name" value="Periplasmic binding protein-like II"/>
    <property type="match status" value="1"/>
</dbReference>
<dbReference type="PANTHER" id="PTHR30290:SF83">
    <property type="entry name" value="ABC TRANSPORTER SUBSTRATE-BINDING PROTEIN"/>
    <property type="match status" value="1"/>
</dbReference>
<dbReference type="Gene3D" id="3.10.105.10">
    <property type="entry name" value="Dipeptide-binding Protein, Domain 3"/>
    <property type="match status" value="1"/>
</dbReference>
<dbReference type="InterPro" id="IPR000914">
    <property type="entry name" value="SBP_5_dom"/>
</dbReference>
<sequence>MPSTRSARTTLVVGLASLTLVLAACSQNGTSTTSANAGTPTKGGTLQILATADVDHIDPTQGGSIAGNNVQHAVTRSLLGYQSSMDLATRNKLRPDLATAVPEPTDNGLTYTYTIRDGADWDAPSGARQINSADFARGVALMCNPYMASPRLGYVLDLIKGMADFCAAFAKIDPTAPAIKKYLDTHTISGIDTSDPKTVVVHLVKPAGDFNYMVTLPAMAPQPEEALQYLPDSLDYKRNFVASGPYTVGSYSPNQQLTLVRNKAWKASTDPLRKAYVDKIHIEQGVTPQAAMQQLQSGDGDLTYDITMPAATLQQLSAAKDDHLVTFDTGATSFIWFNTLSDNNGGALKKLKVRQALEYAVDKKALVQQLGGPLTSSPQHGILGPGINGYHNFSPYPSPGDAGDPAKAKQLLAAAGYPNGLTLKLPYSTADPNPALVQILQASFGKAGVTLKLMPENPVDATKIITDKKGAAAGNWDLGMIGWQADWVGGAARAVFGTLYTYNGTPQTYNLADYDNPAADKLAEQAEATTDSAKSAELWQQVDDKVMADPPIIPTYARKSVLYYSKRVQNYQIYPIGSQADWTNLWLKS</sequence>
<gene>
    <name evidence="3" type="ORF">GCM10011575_01870</name>
</gene>
<dbReference type="GO" id="GO:0043190">
    <property type="term" value="C:ATP-binding cassette (ABC) transporter complex"/>
    <property type="evidence" value="ECO:0007669"/>
    <property type="project" value="InterPro"/>
</dbReference>
<keyword evidence="1" id="KW-0732">Signal</keyword>
<dbReference type="Pfam" id="PF00496">
    <property type="entry name" value="SBP_bac_5"/>
    <property type="match status" value="1"/>
</dbReference>
<feature type="chain" id="PRO_5039277503" evidence="1">
    <location>
        <begin position="24"/>
        <end position="589"/>
    </location>
</feature>
<evidence type="ECO:0000313" key="3">
    <source>
        <dbReference type="EMBL" id="GGL47603.1"/>
    </source>
</evidence>
<dbReference type="AlphaFoldDB" id="A0A917RZV3"/>
<dbReference type="GO" id="GO:0015833">
    <property type="term" value="P:peptide transport"/>
    <property type="evidence" value="ECO:0007669"/>
    <property type="project" value="TreeGrafter"/>
</dbReference>